<protein>
    <submittedName>
        <fullName evidence="1">Uncharacterized protein</fullName>
    </submittedName>
</protein>
<evidence type="ECO:0000313" key="2">
    <source>
        <dbReference type="Proteomes" id="UP000231632"/>
    </source>
</evidence>
<keyword evidence="2" id="KW-1185">Reference proteome</keyword>
<proteinExistence type="predicted"/>
<dbReference type="EMBL" id="BDFD01000008">
    <property type="protein sequence ID" value="GAV20264.1"/>
    <property type="molecule type" value="Genomic_DNA"/>
</dbReference>
<comment type="caution">
    <text evidence="1">The sequence shown here is derived from an EMBL/GenBank/DDBJ whole genome shotgun (WGS) entry which is preliminary data.</text>
</comment>
<dbReference type="RefSeq" id="WP_072659583.1">
    <property type="nucleotide sequence ID" value="NZ_BDFD01000008.1"/>
</dbReference>
<accession>A0A1L8CMZ4</accession>
<name>A0A1L8CMZ4_9PROT</name>
<evidence type="ECO:0000313" key="1">
    <source>
        <dbReference type="EMBL" id="GAV20264.1"/>
    </source>
</evidence>
<dbReference type="Proteomes" id="UP000231632">
    <property type="component" value="Unassembled WGS sequence"/>
</dbReference>
<sequence>MPRKHVQVVQTQANHLNISEKEQALLSAITKGYEQRRLGSLNHTEKSVCYSAFKIDPLEG</sequence>
<dbReference type="AlphaFoldDB" id="A0A1L8CMZ4"/>
<gene>
    <name evidence="1" type="ORF">MMIC_P1228</name>
</gene>
<organism evidence="1 2">
    <name type="scientific">Mariprofundus micogutta</name>
    <dbReference type="NCBI Taxonomy" id="1921010"/>
    <lineage>
        <taxon>Bacteria</taxon>
        <taxon>Pseudomonadati</taxon>
        <taxon>Pseudomonadota</taxon>
        <taxon>Candidatius Mariprofundia</taxon>
        <taxon>Mariprofundales</taxon>
        <taxon>Mariprofundaceae</taxon>
        <taxon>Mariprofundus</taxon>
    </lineage>
</organism>
<reference evidence="1 2" key="1">
    <citation type="journal article" date="2017" name="Arch. Microbiol.">
        <title>Mariprofundus micogutta sp. nov., a novel iron-oxidizing zetaproteobacterium isolated from a deep-sea hydrothermal field at the Bayonnaise knoll of the Izu-Ogasawara arc, and a description of Mariprofundales ord. nov. and Zetaproteobacteria classis nov.</title>
        <authorList>
            <person name="Makita H."/>
            <person name="Tanaka E."/>
            <person name="Mitsunobu S."/>
            <person name="Miyazaki M."/>
            <person name="Nunoura T."/>
            <person name="Uematsu K."/>
            <person name="Takaki Y."/>
            <person name="Nishi S."/>
            <person name="Shimamura S."/>
            <person name="Takai K."/>
        </authorList>
    </citation>
    <scope>NUCLEOTIDE SEQUENCE [LARGE SCALE GENOMIC DNA]</scope>
    <source>
        <strain evidence="1 2">ET2</strain>
    </source>
</reference>